<feature type="region of interest" description="Disordered" evidence="1">
    <location>
        <begin position="33"/>
        <end position="54"/>
    </location>
</feature>
<evidence type="ECO:0000313" key="2">
    <source>
        <dbReference type="EMBL" id="SVD08848.1"/>
    </source>
</evidence>
<dbReference type="PRINTS" id="PR00834">
    <property type="entry name" value="PROTEASES2C"/>
</dbReference>
<dbReference type="PANTHER" id="PTHR43019">
    <property type="entry name" value="SERINE ENDOPROTEASE DEGS"/>
    <property type="match status" value="1"/>
</dbReference>
<sequence length="274" mass="29625">NAEKAAEEQITFLYRIYDEKNCAEELYQLGRSTQPPTSQVVRQSPTTIDPSQDNNKNLVNGTGFLFSSSNFIVTNFHVVKGSKSIKAKLLNGQTIMAEIVATDKNNDIAFLKLNSIPELNIGKITLGDSSKVRVGDKAFTVGFPLSNILGDRPRYSEGVINSISGAGNDPKLFQISIPIQPGNSGGPLFNESGKIIGMVTSSLDAETTSQVTGNIPQNVNFAIKAAFIKNLLPTIPETLISTTGVVVVPAYSKNKRSDFIDKIPNNIVLLSVHR</sequence>
<reference evidence="2" key="1">
    <citation type="submission" date="2018-05" db="EMBL/GenBank/DDBJ databases">
        <authorList>
            <person name="Lanie J.A."/>
            <person name="Ng W.-L."/>
            <person name="Kazmierczak K.M."/>
            <person name="Andrzejewski T.M."/>
            <person name="Davidsen T.M."/>
            <person name="Wayne K.J."/>
            <person name="Tettelin H."/>
            <person name="Glass J.I."/>
            <person name="Rusch D."/>
            <person name="Podicherti R."/>
            <person name="Tsui H.-C.T."/>
            <person name="Winkler M.E."/>
        </authorList>
    </citation>
    <scope>NUCLEOTIDE SEQUENCE</scope>
</reference>
<protein>
    <recommendedName>
        <fullName evidence="3">Serine protease</fullName>
    </recommendedName>
</protein>
<evidence type="ECO:0008006" key="3">
    <source>
        <dbReference type="Google" id="ProtNLM"/>
    </source>
</evidence>
<organism evidence="2">
    <name type="scientific">marine metagenome</name>
    <dbReference type="NCBI Taxonomy" id="408172"/>
    <lineage>
        <taxon>unclassified sequences</taxon>
        <taxon>metagenomes</taxon>
        <taxon>ecological metagenomes</taxon>
    </lineage>
</organism>
<dbReference type="GO" id="GO:0004252">
    <property type="term" value="F:serine-type endopeptidase activity"/>
    <property type="evidence" value="ECO:0007669"/>
    <property type="project" value="InterPro"/>
</dbReference>
<name>A0A382SI39_9ZZZZ</name>
<accession>A0A382SI39</accession>
<evidence type="ECO:0000256" key="1">
    <source>
        <dbReference type="SAM" id="MobiDB-lite"/>
    </source>
</evidence>
<dbReference type="InterPro" id="IPR001940">
    <property type="entry name" value="Peptidase_S1C"/>
</dbReference>
<dbReference type="Gene3D" id="2.40.10.10">
    <property type="entry name" value="Trypsin-like serine proteases"/>
    <property type="match status" value="2"/>
</dbReference>
<dbReference type="InterPro" id="IPR009003">
    <property type="entry name" value="Peptidase_S1_PA"/>
</dbReference>
<dbReference type="PANTHER" id="PTHR43019:SF23">
    <property type="entry name" value="PROTEASE DO-LIKE 5, CHLOROPLASTIC"/>
    <property type="match status" value="1"/>
</dbReference>
<gene>
    <name evidence="2" type="ORF">METZ01_LOCUS361702</name>
</gene>
<dbReference type="EMBL" id="UINC01128845">
    <property type="protein sequence ID" value="SVD08848.1"/>
    <property type="molecule type" value="Genomic_DNA"/>
</dbReference>
<dbReference type="Pfam" id="PF13365">
    <property type="entry name" value="Trypsin_2"/>
    <property type="match status" value="1"/>
</dbReference>
<dbReference type="SUPFAM" id="SSF50494">
    <property type="entry name" value="Trypsin-like serine proteases"/>
    <property type="match status" value="1"/>
</dbReference>
<dbReference type="AlphaFoldDB" id="A0A382SI39"/>
<feature type="non-terminal residue" evidence="2">
    <location>
        <position position="1"/>
    </location>
</feature>
<proteinExistence type="predicted"/>
<dbReference type="InterPro" id="IPR043504">
    <property type="entry name" value="Peptidase_S1_PA_chymotrypsin"/>
</dbReference>
<dbReference type="GO" id="GO:0006508">
    <property type="term" value="P:proteolysis"/>
    <property type="evidence" value="ECO:0007669"/>
    <property type="project" value="InterPro"/>
</dbReference>